<sequence>MGVRTAAQLVESGMSRGAIARRVKSGTLTRVLPQVYATDKPDFVDLCTAVTLWKSDAVISHLTAAWLWGLVEHEPDRVEATIDPSSSARCPQWIRLYRRTLPTIATFRGLRVVTIEQAFVDVAATLPTAELERFFDSVIDNHIPWRRVALIVGTAKGMNGMKALREQLRRCCPGTRSEPERIVARALTARNFYMELNARVGQFYGDLVDFRARVIVEIDGRMFHSDPATFDSDRRRQNQLVLEGWLVLRYSAATVHADLDRVVEEIITVVRRRRKSIDSSSRTLPRI</sequence>
<dbReference type="EMBL" id="CP147846">
    <property type="protein sequence ID" value="WXG69185.1"/>
    <property type="molecule type" value="Genomic_DNA"/>
</dbReference>
<dbReference type="SUPFAM" id="SSF52980">
    <property type="entry name" value="Restriction endonuclease-like"/>
    <property type="match status" value="1"/>
</dbReference>
<accession>A0ABZ2PLP1</accession>
<reference evidence="2 3" key="1">
    <citation type="submission" date="2024-03" db="EMBL/GenBank/DDBJ databases">
        <title>Natural products discovery in diverse microorganisms through a two-stage MS feature dereplication strategy.</title>
        <authorList>
            <person name="Zhang R."/>
        </authorList>
    </citation>
    <scope>NUCLEOTIDE SEQUENCE [LARGE SCALE GENOMIC DNA]</scope>
    <source>
        <strain evidence="2 3">18930</strain>
    </source>
</reference>
<gene>
    <name evidence="2" type="ORF">WDS16_01055</name>
</gene>
<evidence type="ECO:0000313" key="3">
    <source>
        <dbReference type="Proteomes" id="UP001432000"/>
    </source>
</evidence>
<dbReference type="Proteomes" id="UP001432000">
    <property type="component" value="Chromosome"/>
</dbReference>
<dbReference type="InterPro" id="IPR011335">
    <property type="entry name" value="Restrct_endonuc-II-like"/>
</dbReference>
<name>A0ABZ2PLP1_9NOCA</name>
<organism evidence="2 3">
    <name type="scientific">Rhodococcus sovatensis</name>
    <dbReference type="NCBI Taxonomy" id="1805840"/>
    <lineage>
        <taxon>Bacteria</taxon>
        <taxon>Bacillati</taxon>
        <taxon>Actinomycetota</taxon>
        <taxon>Actinomycetes</taxon>
        <taxon>Mycobacteriales</taxon>
        <taxon>Nocardiaceae</taxon>
        <taxon>Rhodococcus</taxon>
    </lineage>
</organism>
<dbReference type="Gene3D" id="3.40.960.10">
    <property type="entry name" value="VSR Endonuclease"/>
    <property type="match status" value="1"/>
</dbReference>
<feature type="domain" description="DUF559" evidence="1">
    <location>
        <begin position="194"/>
        <end position="270"/>
    </location>
</feature>
<dbReference type="InterPro" id="IPR007569">
    <property type="entry name" value="DUF559"/>
</dbReference>
<keyword evidence="3" id="KW-1185">Reference proteome</keyword>
<dbReference type="Pfam" id="PF04480">
    <property type="entry name" value="DUF559"/>
    <property type="match status" value="1"/>
</dbReference>
<proteinExistence type="predicted"/>
<protein>
    <submittedName>
        <fullName evidence="2">DUF559 domain-containing protein</fullName>
    </submittedName>
</protein>
<dbReference type="RefSeq" id="WP_338889838.1">
    <property type="nucleotide sequence ID" value="NZ_CP147846.1"/>
</dbReference>
<evidence type="ECO:0000259" key="1">
    <source>
        <dbReference type="Pfam" id="PF04480"/>
    </source>
</evidence>
<evidence type="ECO:0000313" key="2">
    <source>
        <dbReference type="EMBL" id="WXG69185.1"/>
    </source>
</evidence>